<dbReference type="EMBL" id="CAMXCT010003990">
    <property type="protein sequence ID" value="CAI4007191.1"/>
    <property type="molecule type" value="Genomic_DNA"/>
</dbReference>
<dbReference type="InterPro" id="IPR036534">
    <property type="entry name" value="GAR_dom_sf"/>
</dbReference>
<proteinExistence type="predicted"/>
<evidence type="ECO:0000313" key="6">
    <source>
        <dbReference type="Proteomes" id="UP001152797"/>
    </source>
</evidence>
<feature type="transmembrane region" description="Helical" evidence="3">
    <location>
        <begin position="858"/>
        <end position="878"/>
    </location>
</feature>
<keyword evidence="3" id="KW-0812">Transmembrane</keyword>
<dbReference type="Gene3D" id="3.20.20.70">
    <property type="entry name" value="Aldolase class I"/>
    <property type="match status" value="1"/>
</dbReference>
<dbReference type="EMBL" id="CAMXCT020003990">
    <property type="protein sequence ID" value="CAL1160566.1"/>
    <property type="molecule type" value="Genomic_DNA"/>
</dbReference>
<evidence type="ECO:0000256" key="1">
    <source>
        <dbReference type="SAM" id="Coils"/>
    </source>
</evidence>
<keyword evidence="6" id="KW-1185">Reference proteome</keyword>
<feature type="coiled-coil region" evidence="1">
    <location>
        <begin position="55"/>
        <end position="82"/>
    </location>
</feature>
<feature type="transmembrane region" description="Helical" evidence="3">
    <location>
        <begin position="1084"/>
        <end position="1103"/>
    </location>
</feature>
<evidence type="ECO:0000313" key="5">
    <source>
        <dbReference type="EMBL" id="CAL4794503.1"/>
    </source>
</evidence>
<keyword evidence="3" id="KW-1133">Transmembrane helix</keyword>
<organism evidence="4">
    <name type="scientific">Cladocopium goreaui</name>
    <dbReference type="NCBI Taxonomy" id="2562237"/>
    <lineage>
        <taxon>Eukaryota</taxon>
        <taxon>Sar</taxon>
        <taxon>Alveolata</taxon>
        <taxon>Dinophyceae</taxon>
        <taxon>Suessiales</taxon>
        <taxon>Symbiodiniaceae</taxon>
        <taxon>Cladocopium</taxon>
    </lineage>
</organism>
<comment type="caution">
    <text evidence="4">The sequence shown here is derived from an EMBL/GenBank/DDBJ whole genome shotgun (WGS) entry which is preliminary data.</text>
</comment>
<keyword evidence="1" id="KW-0175">Coiled coil</keyword>
<reference evidence="4" key="1">
    <citation type="submission" date="2022-10" db="EMBL/GenBank/DDBJ databases">
        <authorList>
            <person name="Chen Y."/>
            <person name="Dougan E. K."/>
            <person name="Chan C."/>
            <person name="Rhodes N."/>
            <person name="Thang M."/>
        </authorList>
    </citation>
    <scope>NUCLEOTIDE SEQUENCE</scope>
</reference>
<dbReference type="GO" id="GO:0008017">
    <property type="term" value="F:microtubule binding"/>
    <property type="evidence" value="ECO:0007669"/>
    <property type="project" value="InterPro"/>
</dbReference>
<keyword evidence="3" id="KW-0472">Membrane</keyword>
<evidence type="ECO:0000256" key="2">
    <source>
        <dbReference type="SAM" id="MobiDB-lite"/>
    </source>
</evidence>
<feature type="coiled-coil region" evidence="1">
    <location>
        <begin position="254"/>
        <end position="337"/>
    </location>
</feature>
<dbReference type="InterPro" id="IPR013785">
    <property type="entry name" value="Aldolase_TIM"/>
</dbReference>
<evidence type="ECO:0000256" key="3">
    <source>
        <dbReference type="SAM" id="Phobius"/>
    </source>
</evidence>
<feature type="compositionally biased region" description="Basic and acidic residues" evidence="2">
    <location>
        <begin position="630"/>
        <end position="643"/>
    </location>
</feature>
<dbReference type="SUPFAM" id="SSF143575">
    <property type="entry name" value="GAS2 domain-like"/>
    <property type="match status" value="1"/>
</dbReference>
<evidence type="ECO:0000313" key="4">
    <source>
        <dbReference type="EMBL" id="CAI4007191.1"/>
    </source>
</evidence>
<accession>A0A9P1DBC6</accession>
<gene>
    <name evidence="4" type="ORF">C1SCF055_LOCUS32758</name>
</gene>
<feature type="region of interest" description="Disordered" evidence="2">
    <location>
        <begin position="748"/>
        <end position="791"/>
    </location>
</feature>
<name>A0A9P1DBC6_9DINO</name>
<dbReference type="EMBL" id="CAMXCT030003990">
    <property type="protein sequence ID" value="CAL4794503.1"/>
    <property type="molecule type" value="Genomic_DNA"/>
</dbReference>
<feature type="transmembrane region" description="Helical" evidence="3">
    <location>
        <begin position="1052"/>
        <end position="1072"/>
    </location>
</feature>
<protein>
    <submittedName>
        <fullName evidence="4">Uncharacterized protein</fullName>
    </submittedName>
</protein>
<feature type="region of interest" description="Disordered" evidence="2">
    <location>
        <begin position="575"/>
        <end position="644"/>
    </location>
</feature>
<dbReference type="AlphaFoldDB" id="A0A9P1DBC6"/>
<reference evidence="5 6" key="2">
    <citation type="submission" date="2024-05" db="EMBL/GenBank/DDBJ databases">
        <authorList>
            <person name="Chen Y."/>
            <person name="Shah S."/>
            <person name="Dougan E. K."/>
            <person name="Thang M."/>
            <person name="Chan C."/>
        </authorList>
    </citation>
    <scope>NUCLEOTIDE SEQUENCE [LARGE SCALE GENOMIC DNA]</scope>
</reference>
<dbReference type="Proteomes" id="UP001152797">
    <property type="component" value="Unassembled WGS sequence"/>
</dbReference>
<sequence length="1196" mass="133329">MFHVHHVHHWVLPYFVGKRGVEEKPRGSGPLPPLLSSECNNFCQYCGSSREDGTEKRLQRDLEEALATARKAQEEEMQSQQLLSHWQARASAAEEATKAAEAAETAQLKLQCQLEVEVALRNKDLEHAQEIHQLKDEMHQAELGHQADVFALRHRNGMLTEQEEWQQMEIMLLRSQRLQSEKAQEQQVQDLQSSIEWERLSAELRCRQLDSQLSRERSEASKNQELGARLAGRDLEVCALETLLASASKKDAQEERTAEALRTAQEEAKKLAAELALKSEMLQKEEAGTSLHLAEMAQQSEEILASRGREEQLRQRVARLESELEEALAAARAKASAPEPEPVAEPAQKVSDYISTVDDELDKCLEKEIMELGPGVLKGNKLERTGPKRYKIGDQKIFMQLSEGRVTVRVGGAYIPLQPWTKELTAAGEQGNDDPFSALDAQSPFAAVCSRNCSKSHITNMKVDRCESLLALIAHHFEPEVTIPQYTVFLRQWKGDVDLLNEPFNEATTLTHIAGSVSGRDLLDLRQEFTKEMQEQVKALHDVQSVLLRFEAVMESVAHGLASQRNLLEGVGLNAHAGNGRSRKSSLDSVMEGEDTWKSKANLSEGDDEVWAPEAPSAPQSQPPSLPSMVKEESKEGSKEDCSPHSILQNVSLSVLSQFGTGTAESTLLEAGNHGGTLLSVTPQGVGVSRQISERRRSDPCLSRSRKPEFMVARLSNHSECHSKSSGIQSRGLIGMTEEIEGITACRIMRNGGKTKSGGRQGSRSGSATSKKPETNNPEESAPASPKKHLTVDVTGFGRRMSMDELRTKCDEVLVRSSTQAKFVSCDQLSAGPKTALSPAARAILCFSGILDFRLGRFWQTVSWFNFAVVPLVLAILVEVETNVLGEDQYMPNTMMALTLGGVLSIGNLRWVGLGNLLGPAEHSLDDFAVESGFMEDWQLVSRKRSLEVLCVLFFMVLCRLGSNLCFPSDLHYGRSITGRISDILMDVVFLCVSFRCAALTFCQLHICSGLELSIDSFCLKFFREMDIEQAIQEWNMVQANLRKVSNECSGSFFLTAAACFASMLLLAERILQDPTIMQDWRQITLWLGWLYPPTLFFFYAMLRAAAVTEKASRVGPLVNSWNLQESDDAPSVDVDRQYVVQYINQSQAGFFMKGVRITGFEVQKMMYYFAALTFTCLDSSDLSAFRMQNWFCWKR</sequence>